<dbReference type="GO" id="GO:0016787">
    <property type="term" value="F:hydrolase activity"/>
    <property type="evidence" value="ECO:0007669"/>
    <property type="project" value="UniProtKB-KW"/>
</dbReference>
<protein>
    <submittedName>
        <fullName evidence="2">Alpha/beta hydrolase</fullName>
    </submittedName>
</protein>
<dbReference type="RefSeq" id="WP_322448137.1">
    <property type="nucleotide sequence ID" value="NZ_JAXOFX010000017.1"/>
</dbReference>
<dbReference type="PRINTS" id="PR00111">
    <property type="entry name" value="ABHYDROLASE"/>
</dbReference>
<dbReference type="Proteomes" id="UP001290455">
    <property type="component" value="Unassembled WGS sequence"/>
</dbReference>
<dbReference type="InterPro" id="IPR050266">
    <property type="entry name" value="AB_hydrolase_sf"/>
</dbReference>
<dbReference type="PANTHER" id="PTHR43798">
    <property type="entry name" value="MONOACYLGLYCEROL LIPASE"/>
    <property type="match status" value="1"/>
</dbReference>
<organism evidence="2 3">
    <name type="scientific">Robertmurraya mangrovi</name>
    <dbReference type="NCBI Taxonomy" id="3098077"/>
    <lineage>
        <taxon>Bacteria</taxon>
        <taxon>Bacillati</taxon>
        <taxon>Bacillota</taxon>
        <taxon>Bacilli</taxon>
        <taxon>Bacillales</taxon>
        <taxon>Bacillaceae</taxon>
        <taxon>Robertmurraya</taxon>
    </lineage>
</organism>
<reference evidence="2 3" key="1">
    <citation type="submission" date="2023-11" db="EMBL/GenBank/DDBJ databases">
        <title>Bacillus jintuensis, isolated from a mudflat on the Beibu Gulf coast.</title>
        <authorList>
            <person name="Li M."/>
        </authorList>
    </citation>
    <scope>NUCLEOTIDE SEQUENCE [LARGE SCALE GENOMIC DNA]</scope>
    <source>
        <strain evidence="2 3">31A1R</strain>
    </source>
</reference>
<keyword evidence="3" id="KW-1185">Reference proteome</keyword>
<dbReference type="InterPro" id="IPR029058">
    <property type="entry name" value="AB_hydrolase_fold"/>
</dbReference>
<accession>A0ABU5J363</accession>
<dbReference type="PRINTS" id="PR00412">
    <property type="entry name" value="EPOXHYDRLASE"/>
</dbReference>
<dbReference type="InterPro" id="IPR000639">
    <property type="entry name" value="Epox_hydrolase-like"/>
</dbReference>
<comment type="caution">
    <text evidence="2">The sequence shown here is derived from an EMBL/GenBank/DDBJ whole genome shotgun (WGS) entry which is preliminary data.</text>
</comment>
<dbReference type="SUPFAM" id="SSF53474">
    <property type="entry name" value="alpha/beta-Hydrolases"/>
    <property type="match status" value="1"/>
</dbReference>
<proteinExistence type="predicted"/>
<keyword evidence="2" id="KW-0378">Hydrolase</keyword>
<dbReference type="InterPro" id="IPR000073">
    <property type="entry name" value="AB_hydrolase_1"/>
</dbReference>
<evidence type="ECO:0000259" key="1">
    <source>
        <dbReference type="Pfam" id="PF00561"/>
    </source>
</evidence>
<dbReference type="Gene3D" id="3.40.50.1820">
    <property type="entry name" value="alpha/beta hydrolase"/>
    <property type="match status" value="1"/>
</dbReference>
<evidence type="ECO:0000313" key="2">
    <source>
        <dbReference type="EMBL" id="MDZ5473844.1"/>
    </source>
</evidence>
<sequence length="267" mass="31052">MLYYRTYVIDPSTPWVTFIHGAGGSSSIWYKQLKEFKNHFNVLLVDLRGHGKSGKGDWKKGDSFDQVSEEVVKVLNHLHIKTTHFVGISLGTIVIQTIARKHPDRISSMILGGAVIKLNLRTNFLLTVGKIGRYFIPYMWLYRLFAWIIMPQQSQVESRNVFISSAKKMCQKEFIRWFQLTRRINPYLKNLQFDFKNIPTLFIMGQEDYLFLPPVKMLVEKNQSLKLVNIEDCGHVCNIDQPQRFNEETIAFIKQSNKSEFQKAVNG</sequence>
<name>A0ABU5J363_9BACI</name>
<evidence type="ECO:0000313" key="3">
    <source>
        <dbReference type="Proteomes" id="UP001290455"/>
    </source>
</evidence>
<feature type="domain" description="AB hydrolase-1" evidence="1">
    <location>
        <begin position="14"/>
        <end position="114"/>
    </location>
</feature>
<dbReference type="EMBL" id="JAXOFX010000017">
    <property type="protein sequence ID" value="MDZ5473844.1"/>
    <property type="molecule type" value="Genomic_DNA"/>
</dbReference>
<gene>
    <name evidence="2" type="ORF">SM124_19170</name>
</gene>
<dbReference type="Pfam" id="PF00561">
    <property type="entry name" value="Abhydrolase_1"/>
    <property type="match status" value="1"/>
</dbReference>